<proteinExistence type="predicted"/>
<dbReference type="EMBL" id="AP023086">
    <property type="protein sequence ID" value="BCD99404.1"/>
    <property type="molecule type" value="Genomic_DNA"/>
</dbReference>
<feature type="domain" description="PilZ" evidence="1">
    <location>
        <begin position="109"/>
        <end position="210"/>
    </location>
</feature>
<evidence type="ECO:0000313" key="3">
    <source>
        <dbReference type="Proteomes" id="UP001320119"/>
    </source>
</evidence>
<dbReference type="SUPFAM" id="SSF141371">
    <property type="entry name" value="PilZ domain-like"/>
    <property type="match status" value="1"/>
</dbReference>
<organism evidence="2 3">
    <name type="scientific">Marinagarivorans cellulosilyticus</name>
    <dbReference type="NCBI Taxonomy" id="2721545"/>
    <lineage>
        <taxon>Bacteria</taxon>
        <taxon>Pseudomonadati</taxon>
        <taxon>Pseudomonadota</taxon>
        <taxon>Gammaproteobacteria</taxon>
        <taxon>Cellvibrionales</taxon>
        <taxon>Cellvibrionaceae</taxon>
        <taxon>Marinagarivorans</taxon>
    </lineage>
</organism>
<gene>
    <name evidence="2" type="ORF">MARGE09_P3606</name>
</gene>
<dbReference type="Pfam" id="PF07238">
    <property type="entry name" value="PilZ"/>
    <property type="match status" value="1"/>
</dbReference>
<reference evidence="2 3" key="1">
    <citation type="journal article" date="2022" name="IScience">
        <title>An ultrasensitive nanofiber-based assay for enzymatic hydrolysis and deep-sea microbial degradation of cellulose.</title>
        <authorList>
            <person name="Tsudome M."/>
            <person name="Tachioka M."/>
            <person name="Miyazaki M."/>
            <person name="Uchimura K."/>
            <person name="Tsuda M."/>
            <person name="Takaki Y."/>
            <person name="Deguchi S."/>
        </authorList>
    </citation>
    <scope>NUCLEOTIDE SEQUENCE [LARGE SCALE GENOMIC DNA]</scope>
    <source>
        <strain evidence="2 3">GE09</strain>
    </source>
</reference>
<dbReference type="GO" id="GO:0035438">
    <property type="term" value="F:cyclic-di-GMP binding"/>
    <property type="evidence" value="ECO:0007669"/>
    <property type="project" value="InterPro"/>
</dbReference>
<dbReference type="RefSeq" id="WP_236984661.1">
    <property type="nucleotide sequence ID" value="NZ_AP023086.1"/>
</dbReference>
<dbReference type="Gene3D" id="2.30.110.10">
    <property type="entry name" value="Electron Transport, Fmn-binding Protein, Chain A"/>
    <property type="match status" value="1"/>
</dbReference>
<dbReference type="InterPro" id="IPR012349">
    <property type="entry name" value="Split_barrel_FMN-bd"/>
</dbReference>
<keyword evidence="3" id="KW-1185">Reference proteome</keyword>
<dbReference type="Proteomes" id="UP001320119">
    <property type="component" value="Chromosome"/>
</dbReference>
<evidence type="ECO:0000313" key="2">
    <source>
        <dbReference type="EMBL" id="BCD99404.1"/>
    </source>
</evidence>
<dbReference type="InterPro" id="IPR009875">
    <property type="entry name" value="PilZ_domain"/>
</dbReference>
<dbReference type="KEGG" id="marq:MARGE09_P3606"/>
<sequence>MEQYYPPDRILELAIGSVVQVNSESGDFHFTVSLVGVDAPNSVITTLPLKQNLPEGFGYEALFSQDDVFEMRTIQDGYIVAFEGVFEAIYDDRLLITSFPEMIETRLLRSETRFPCALSCDIHQGERESYGVISNISHGGCQLEVNRDASYDFIEHSIGQDVTVSLEVYFPTLESPVMLEAFVRSASCQVDGVCKVGIAFKANYEVVRRYLESLQLDSVSPFFR</sequence>
<dbReference type="Gene3D" id="2.40.10.220">
    <property type="entry name" value="predicted glycosyltransferase like domains"/>
    <property type="match status" value="1"/>
</dbReference>
<evidence type="ECO:0000259" key="1">
    <source>
        <dbReference type="Pfam" id="PF07238"/>
    </source>
</evidence>
<accession>A0AAN1WKS2</accession>
<dbReference type="AlphaFoldDB" id="A0AAN1WKS2"/>
<protein>
    <recommendedName>
        <fullName evidence="1">PilZ domain-containing protein</fullName>
    </recommendedName>
</protein>
<name>A0AAN1WKS2_9GAMM</name>